<protein>
    <recommendedName>
        <fullName evidence="4">Pal1 cell morphology protein-domain-containing protein</fullName>
    </recommendedName>
</protein>
<feature type="region of interest" description="Disordered" evidence="1">
    <location>
        <begin position="1"/>
        <end position="96"/>
    </location>
</feature>
<comment type="caution">
    <text evidence="2">The sequence shown here is derived from an EMBL/GenBank/DDBJ whole genome shotgun (WGS) entry which is preliminary data.</text>
</comment>
<dbReference type="PANTHER" id="PTHR28307">
    <property type="entry name" value="PROTEIN PAL1"/>
    <property type="match status" value="1"/>
</dbReference>
<feature type="compositionally biased region" description="Polar residues" evidence="1">
    <location>
        <begin position="1"/>
        <end position="10"/>
    </location>
</feature>
<keyword evidence="3" id="KW-1185">Reference proteome</keyword>
<proteinExistence type="predicted"/>
<dbReference type="InParanoid" id="A0A5J5ETW5"/>
<name>A0A5J5ETW5_9PEZI</name>
<feature type="compositionally biased region" description="Low complexity" evidence="1">
    <location>
        <begin position="30"/>
        <end position="42"/>
    </location>
</feature>
<dbReference type="GO" id="GO:0005737">
    <property type="term" value="C:cytoplasm"/>
    <property type="evidence" value="ECO:0007669"/>
    <property type="project" value="TreeGrafter"/>
</dbReference>
<sequence length="269" mass="29490">MSVSSASRSHNPFAGPQNRKENNPCKSVTGNSNSSIRSGRSSSVRHPNGRPRPPPPRHSSADSIPRRPRKISHIPAPDTIDRLGNVTGTPYHHDGPYEATLAARQIPGRAPVDALKESTAAILAATPAASIRDCLENHYPLQGTAMYPPGVGGLGDYEEYDVMVKDGNYKRWDHMTYRDEDRKGKGEPSYTIEEFEKQQKAARKAGKNAAKRDEYEMYPPSKDGARVGLMSAGNGRPRAMSGGADLRSDQGRLGGLKRRFNSLRKKDRS</sequence>
<evidence type="ECO:0000313" key="2">
    <source>
        <dbReference type="EMBL" id="KAA8902070.1"/>
    </source>
</evidence>
<evidence type="ECO:0008006" key="4">
    <source>
        <dbReference type="Google" id="ProtNLM"/>
    </source>
</evidence>
<dbReference type="EMBL" id="VXIS01000136">
    <property type="protein sequence ID" value="KAA8902070.1"/>
    <property type="molecule type" value="Genomic_DNA"/>
</dbReference>
<evidence type="ECO:0000313" key="3">
    <source>
        <dbReference type="Proteomes" id="UP000326924"/>
    </source>
</evidence>
<dbReference type="PANTHER" id="PTHR28307:SF1">
    <property type="entry name" value="PAL1 CELL MORPHOLOGY PROTEIN"/>
    <property type="match status" value="1"/>
</dbReference>
<dbReference type="AlphaFoldDB" id="A0A5J5ETW5"/>
<accession>A0A5J5ETW5</accession>
<feature type="compositionally biased region" description="Basic residues" evidence="1">
    <location>
        <begin position="255"/>
        <end position="269"/>
    </location>
</feature>
<organism evidence="2 3">
    <name type="scientific">Sphaerosporella brunnea</name>
    <dbReference type="NCBI Taxonomy" id="1250544"/>
    <lineage>
        <taxon>Eukaryota</taxon>
        <taxon>Fungi</taxon>
        <taxon>Dikarya</taxon>
        <taxon>Ascomycota</taxon>
        <taxon>Pezizomycotina</taxon>
        <taxon>Pezizomycetes</taxon>
        <taxon>Pezizales</taxon>
        <taxon>Pyronemataceae</taxon>
        <taxon>Sphaerosporella</taxon>
    </lineage>
</organism>
<gene>
    <name evidence="2" type="ORF">FN846DRAFT_920277</name>
</gene>
<dbReference type="InterPro" id="IPR013226">
    <property type="entry name" value="Pal1"/>
</dbReference>
<feature type="region of interest" description="Disordered" evidence="1">
    <location>
        <begin position="197"/>
        <end position="269"/>
    </location>
</feature>
<dbReference type="Proteomes" id="UP000326924">
    <property type="component" value="Unassembled WGS sequence"/>
</dbReference>
<evidence type="ECO:0000256" key="1">
    <source>
        <dbReference type="SAM" id="MobiDB-lite"/>
    </source>
</evidence>
<dbReference type="OrthoDB" id="5389892at2759"/>
<reference evidence="2 3" key="1">
    <citation type="submission" date="2019-09" db="EMBL/GenBank/DDBJ databases">
        <title>Draft genome of the ectomycorrhizal ascomycete Sphaerosporella brunnea.</title>
        <authorList>
            <consortium name="DOE Joint Genome Institute"/>
            <person name="Benucci G.M."/>
            <person name="Marozzi G."/>
            <person name="Antonielli L."/>
            <person name="Sanchez S."/>
            <person name="Marco P."/>
            <person name="Wang X."/>
            <person name="Falini L.B."/>
            <person name="Barry K."/>
            <person name="Haridas S."/>
            <person name="Lipzen A."/>
            <person name="Labutti K."/>
            <person name="Grigoriev I.V."/>
            <person name="Murat C."/>
            <person name="Martin F."/>
            <person name="Albertini E."/>
            <person name="Donnini D."/>
            <person name="Bonito G."/>
        </authorList>
    </citation>
    <scope>NUCLEOTIDE SEQUENCE [LARGE SCALE GENOMIC DNA]</scope>
    <source>
        <strain evidence="2 3">Sb_GMNB300</strain>
    </source>
</reference>